<protein>
    <recommendedName>
        <fullName evidence="1">Ycf2 N-terminal domain-containing protein</fullName>
    </recommendedName>
</protein>
<comment type="caution">
    <text evidence="2">The sequence shown here is derived from an EMBL/GenBank/DDBJ whole genome shotgun (WGS) entry which is preliminary data.</text>
</comment>
<dbReference type="InterPro" id="IPR056777">
    <property type="entry name" value="Ycf2_N"/>
</dbReference>
<dbReference type="EMBL" id="JABEZW010000001">
    <property type="protein sequence ID" value="MBA0758106.1"/>
    <property type="molecule type" value="Genomic_DNA"/>
</dbReference>
<accession>A0A7J9DBH1</accession>
<dbReference type="AlphaFoldDB" id="A0A7J9DBH1"/>
<gene>
    <name evidence="2" type="ORF">Gotri_021130</name>
</gene>
<dbReference type="Proteomes" id="UP000593568">
    <property type="component" value="Unassembled WGS sequence"/>
</dbReference>
<organism evidence="2 3">
    <name type="scientific">Gossypium trilobum</name>
    <dbReference type="NCBI Taxonomy" id="34281"/>
    <lineage>
        <taxon>Eukaryota</taxon>
        <taxon>Viridiplantae</taxon>
        <taxon>Streptophyta</taxon>
        <taxon>Embryophyta</taxon>
        <taxon>Tracheophyta</taxon>
        <taxon>Spermatophyta</taxon>
        <taxon>Magnoliopsida</taxon>
        <taxon>eudicotyledons</taxon>
        <taxon>Gunneridae</taxon>
        <taxon>Pentapetalae</taxon>
        <taxon>rosids</taxon>
        <taxon>malvids</taxon>
        <taxon>Malvales</taxon>
        <taxon>Malvaceae</taxon>
        <taxon>Malvoideae</taxon>
        <taxon>Gossypium</taxon>
    </lineage>
</organism>
<name>A0A7J9DBH1_9ROSI</name>
<keyword evidence="3" id="KW-1185">Reference proteome</keyword>
<dbReference type="Pfam" id="PF05695">
    <property type="entry name" value="Ycf2"/>
    <property type="match status" value="1"/>
</dbReference>
<proteinExistence type="predicted"/>
<feature type="non-terminal residue" evidence="2">
    <location>
        <position position="65"/>
    </location>
</feature>
<reference evidence="2 3" key="1">
    <citation type="journal article" date="2019" name="Genome Biol. Evol.">
        <title>Insights into the evolution of the New World diploid cottons (Gossypium, subgenus Houzingenia) based on genome sequencing.</title>
        <authorList>
            <person name="Grover C.E."/>
            <person name="Arick M.A. 2nd"/>
            <person name="Thrash A."/>
            <person name="Conover J.L."/>
            <person name="Sanders W.S."/>
            <person name="Peterson D.G."/>
            <person name="Frelichowski J.E."/>
            <person name="Scheffler J.A."/>
            <person name="Scheffler B.E."/>
            <person name="Wendel J.F."/>
        </authorList>
    </citation>
    <scope>NUCLEOTIDE SEQUENCE [LARGE SCALE GENOMIC DNA]</scope>
    <source>
        <strain evidence="2">8</strain>
        <tissue evidence="2">Leaf</tissue>
    </source>
</reference>
<evidence type="ECO:0000313" key="3">
    <source>
        <dbReference type="Proteomes" id="UP000593568"/>
    </source>
</evidence>
<evidence type="ECO:0000313" key="2">
    <source>
        <dbReference type="EMBL" id="MBA0758106.1"/>
    </source>
</evidence>
<feature type="domain" description="Ycf2 N-terminal" evidence="1">
    <location>
        <begin position="1"/>
        <end position="65"/>
    </location>
</feature>
<sequence>MSRLFTEREKRMNDHLLPEEIEEFLRNPTRSIRSLFSDRWSEFHLGLNPTERSTRDQKLLKKEQD</sequence>
<evidence type="ECO:0000259" key="1">
    <source>
        <dbReference type="Pfam" id="PF05695"/>
    </source>
</evidence>